<name>C5C239_BEUC1</name>
<dbReference type="HOGENOM" id="CLU_070743_2_1_11"/>
<dbReference type="PROSITE" id="PS51257">
    <property type="entry name" value="PROKAR_LIPOPROTEIN"/>
    <property type="match status" value="1"/>
</dbReference>
<keyword evidence="4" id="KW-1185">Reference proteome</keyword>
<dbReference type="Proteomes" id="UP000007962">
    <property type="component" value="Chromosome"/>
</dbReference>
<reference evidence="3 4" key="1">
    <citation type="journal article" date="2009" name="Stand. Genomic Sci.">
        <title>Complete genome sequence of Beutenbergia cavernae type strain (HKI 0122).</title>
        <authorList>
            <person name="Land M."/>
            <person name="Pukall R."/>
            <person name="Abt B."/>
            <person name="Goker M."/>
            <person name="Rohde M."/>
            <person name="Glavina Del Rio T."/>
            <person name="Tice H."/>
            <person name="Copeland A."/>
            <person name="Cheng J.F."/>
            <person name="Lucas S."/>
            <person name="Chen F."/>
            <person name="Nolan M."/>
            <person name="Bruce D."/>
            <person name="Goodwin L."/>
            <person name="Pitluck S."/>
            <person name="Ivanova N."/>
            <person name="Mavromatis K."/>
            <person name="Ovchinnikova G."/>
            <person name="Pati A."/>
            <person name="Chen A."/>
            <person name="Palaniappan K."/>
            <person name="Hauser L."/>
            <person name="Chang Y.J."/>
            <person name="Jefferies C.C."/>
            <person name="Saunders E."/>
            <person name="Brettin T."/>
            <person name="Detter J.C."/>
            <person name="Han C."/>
            <person name="Chain P."/>
            <person name="Bristow J."/>
            <person name="Eisen J.A."/>
            <person name="Markowitz V."/>
            <person name="Hugenholtz P."/>
            <person name="Kyrpides N.C."/>
            <person name="Klenk H.P."/>
            <person name="Lapidus A."/>
        </authorList>
    </citation>
    <scope>NUCLEOTIDE SEQUENCE [LARGE SCALE GENOMIC DNA]</scope>
    <source>
        <strain evidence="4">ATCC BAA-8 / DSM 12333 / NBRC 16432</strain>
    </source>
</reference>
<evidence type="ECO:0000313" key="3">
    <source>
        <dbReference type="EMBL" id="ACQ81664.1"/>
    </source>
</evidence>
<dbReference type="InterPro" id="IPR026004">
    <property type="entry name" value="Septum_form"/>
</dbReference>
<dbReference type="KEGG" id="bcv:Bcav_3422"/>
<evidence type="ECO:0000256" key="1">
    <source>
        <dbReference type="SAM" id="SignalP"/>
    </source>
</evidence>
<dbReference type="EMBL" id="CP001618">
    <property type="protein sequence ID" value="ACQ81664.1"/>
    <property type="molecule type" value="Genomic_DNA"/>
</dbReference>
<organism evidence="3 4">
    <name type="scientific">Beutenbergia cavernae (strain ATCC BAA-8 / DSM 12333 / CCUG 43141 / JCM 11478 / NBRC 16432 / NCIMB 13614 / HKI 0122)</name>
    <dbReference type="NCBI Taxonomy" id="471853"/>
    <lineage>
        <taxon>Bacteria</taxon>
        <taxon>Bacillati</taxon>
        <taxon>Actinomycetota</taxon>
        <taxon>Actinomycetes</taxon>
        <taxon>Micrococcales</taxon>
        <taxon>Beutenbergiaceae</taxon>
        <taxon>Beutenbergia</taxon>
    </lineage>
</organism>
<feature type="domain" description="Septum formation-related" evidence="2">
    <location>
        <begin position="39"/>
        <end position="140"/>
    </location>
</feature>
<dbReference type="Pfam" id="PF13845">
    <property type="entry name" value="Septum_form"/>
    <property type="match status" value="1"/>
</dbReference>
<evidence type="ECO:0000313" key="4">
    <source>
        <dbReference type="Proteomes" id="UP000007962"/>
    </source>
</evidence>
<proteinExistence type="predicted"/>
<protein>
    <recommendedName>
        <fullName evidence="2">Septum formation-related domain-containing protein</fullName>
    </recommendedName>
</protein>
<dbReference type="RefSeq" id="WP_015883901.1">
    <property type="nucleotide sequence ID" value="NC_012669.1"/>
</dbReference>
<feature type="signal peptide" evidence="1">
    <location>
        <begin position="1"/>
        <end position="27"/>
    </location>
</feature>
<feature type="chain" id="PRO_5039646275" description="Septum formation-related domain-containing protein" evidence="1">
    <location>
        <begin position="28"/>
        <end position="150"/>
    </location>
</feature>
<accession>C5C239</accession>
<dbReference type="AlphaFoldDB" id="C5C239"/>
<dbReference type="OrthoDB" id="3628931at2"/>
<gene>
    <name evidence="3" type="ordered locus">Bcav_3422</name>
</gene>
<dbReference type="eggNOG" id="ENOG5033A46">
    <property type="taxonomic scope" value="Bacteria"/>
</dbReference>
<sequence length="150" mass="15925">MNTRRLGRLVGATVAAAGTIAAMSACGMLGGSVPTAEVGDCTNADDLNTQFTEFPTVDCSEEHDAEVFYKFEMPDGDFPGDDAISTEAEAQCTGDAFTDYVGVAYADSEIYANFVPPNEDTWNDNNDREVICILVLDGETTTGSLEGANR</sequence>
<keyword evidence="1" id="KW-0732">Signal</keyword>
<evidence type="ECO:0000259" key="2">
    <source>
        <dbReference type="Pfam" id="PF13845"/>
    </source>
</evidence>
<dbReference type="STRING" id="471853.Bcav_3422"/>